<evidence type="ECO:0000259" key="1">
    <source>
        <dbReference type="PROSITE" id="PS50280"/>
    </source>
</evidence>
<reference evidence="3" key="1">
    <citation type="journal article" date="2019" name="Int. J. Syst. Evol. Microbiol.">
        <title>The Global Catalogue of Microorganisms (GCM) 10K type strain sequencing project: providing services to taxonomists for standard genome sequencing and annotation.</title>
        <authorList>
            <consortium name="The Broad Institute Genomics Platform"/>
            <consortium name="The Broad Institute Genome Sequencing Center for Infectious Disease"/>
            <person name="Wu L."/>
            <person name="Ma J."/>
        </authorList>
    </citation>
    <scope>NUCLEOTIDE SEQUENCE [LARGE SCALE GENOMIC DNA]</scope>
    <source>
        <strain evidence="3">CCUG 61697</strain>
    </source>
</reference>
<keyword evidence="2" id="KW-0489">Methyltransferase</keyword>
<protein>
    <submittedName>
        <fullName evidence="2">SET domain-containing protein</fullName>
        <ecNumber evidence="2">2.1.1.-</ecNumber>
    </submittedName>
</protein>
<dbReference type="RefSeq" id="WP_379091536.1">
    <property type="nucleotide sequence ID" value="NZ_JBHTJO010000002.1"/>
</dbReference>
<accession>A0ABW3JED8</accession>
<dbReference type="InterPro" id="IPR001214">
    <property type="entry name" value="SET_dom"/>
</dbReference>
<dbReference type="InterPro" id="IPR046341">
    <property type="entry name" value="SET_dom_sf"/>
</dbReference>
<feature type="domain" description="SET" evidence="1">
    <location>
        <begin position="34"/>
        <end position="149"/>
    </location>
</feature>
<dbReference type="SUPFAM" id="SSF82199">
    <property type="entry name" value="SET domain"/>
    <property type="match status" value="1"/>
</dbReference>
<dbReference type="GO" id="GO:0008168">
    <property type="term" value="F:methyltransferase activity"/>
    <property type="evidence" value="ECO:0007669"/>
    <property type="project" value="UniProtKB-KW"/>
</dbReference>
<sequence length="197" mass="21848">MANFADARSALLWQKRKEEAGPVPCVRIWALDAPFMMLIRTYIAPSTIQGIGVFSQDFVPKGTLIWGLHEKLDVQMSASDIEALPPHMQEFVRTYSYPHLERDGYVIVDSDNGRFMNHSDEPNTDFRDFYKGLALDDIQAGTELTCDYRELFPDFAGFASGTGQSQHANVMSSDAALVPLPLTAEAAPGDSRLLQSS</sequence>
<name>A0ABW3JED8_9HYPH</name>
<organism evidence="2 3">
    <name type="scientific">Methyloligella solikamskensis</name>
    <dbReference type="NCBI Taxonomy" id="1177756"/>
    <lineage>
        <taxon>Bacteria</taxon>
        <taxon>Pseudomonadati</taxon>
        <taxon>Pseudomonadota</taxon>
        <taxon>Alphaproteobacteria</taxon>
        <taxon>Hyphomicrobiales</taxon>
        <taxon>Hyphomicrobiaceae</taxon>
        <taxon>Methyloligella</taxon>
    </lineage>
</organism>
<dbReference type="EC" id="2.1.1.-" evidence="2"/>
<proteinExistence type="predicted"/>
<keyword evidence="3" id="KW-1185">Reference proteome</keyword>
<dbReference type="SMART" id="SM00317">
    <property type="entry name" value="SET"/>
    <property type="match status" value="1"/>
</dbReference>
<dbReference type="Gene3D" id="2.170.270.10">
    <property type="entry name" value="SET domain"/>
    <property type="match status" value="1"/>
</dbReference>
<comment type="caution">
    <text evidence="2">The sequence shown here is derived from an EMBL/GenBank/DDBJ whole genome shotgun (WGS) entry which is preliminary data.</text>
</comment>
<evidence type="ECO:0000313" key="3">
    <source>
        <dbReference type="Proteomes" id="UP001597102"/>
    </source>
</evidence>
<dbReference type="GO" id="GO:0032259">
    <property type="term" value="P:methylation"/>
    <property type="evidence" value="ECO:0007669"/>
    <property type="project" value="UniProtKB-KW"/>
</dbReference>
<dbReference type="EMBL" id="JBHTJO010000002">
    <property type="protein sequence ID" value="MFD0988451.1"/>
    <property type="molecule type" value="Genomic_DNA"/>
</dbReference>
<gene>
    <name evidence="2" type="ORF">ACFQ2F_15230</name>
</gene>
<dbReference type="Pfam" id="PF00856">
    <property type="entry name" value="SET"/>
    <property type="match status" value="1"/>
</dbReference>
<dbReference type="Proteomes" id="UP001597102">
    <property type="component" value="Unassembled WGS sequence"/>
</dbReference>
<keyword evidence="2" id="KW-0808">Transferase</keyword>
<evidence type="ECO:0000313" key="2">
    <source>
        <dbReference type="EMBL" id="MFD0988451.1"/>
    </source>
</evidence>
<dbReference type="PROSITE" id="PS50280">
    <property type="entry name" value="SET"/>
    <property type="match status" value="1"/>
</dbReference>
<dbReference type="CDD" id="cd08161">
    <property type="entry name" value="SET"/>
    <property type="match status" value="1"/>
</dbReference>